<dbReference type="Proteomes" id="UP000623269">
    <property type="component" value="Unassembled WGS sequence"/>
</dbReference>
<reference evidence="1" key="1">
    <citation type="submission" date="2020-12" db="EMBL/GenBank/DDBJ databases">
        <title>M. sibirica DSM 26468T genome.</title>
        <authorList>
            <person name="Thieme N."/>
            <person name="Rettenmaier R."/>
            <person name="Zverlov V."/>
            <person name="Liebl W."/>
        </authorList>
    </citation>
    <scope>NUCLEOTIDE SEQUENCE</scope>
    <source>
        <strain evidence="1">DSM 26468</strain>
    </source>
</reference>
<protein>
    <recommendedName>
        <fullName evidence="3">Cytoskeletal protein CcmA (Bactofilin family)</fullName>
    </recommendedName>
</protein>
<dbReference type="EMBL" id="JAEAGR010000003">
    <property type="protein sequence ID" value="MBH1940269.1"/>
    <property type="molecule type" value="Genomic_DNA"/>
</dbReference>
<gene>
    <name evidence="1" type="ORF">I5677_05080</name>
</gene>
<evidence type="ECO:0008006" key="3">
    <source>
        <dbReference type="Google" id="ProtNLM"/>
    </source>
</evidence>
<keyword evidence="2" id="KW-1185">Reference proteome</keyword>
<comment type="caution">
    <text evidence="1">The sequence shown here is derived from an EMBL/GenBank/DDBJ whole genome shotgun (WGS) entry which is preliminary data.</text>
</comment>
<evidence type="ECO:0000313" key="2">
    <source>
        <dbReference type="Proteomes" id="UP000623269"/>
    </source>
</evidence>
<dbReference type="AlphaFoldDB" id="A0A8J7GY26"/>
<evidence type="ECO:0000313" key="1">
    <source>
        <dbReference type="EMBL" id="MBH1940269.1"/>
    </source>
</evidence>
<organism evidence="1 2">
    <name type="scientific">Mobilitalea sibirica</name>
    <dbReference type="NCBI Taxonomy" id="1462919"/>
    <lineage>
        <taxon>Bacteria</taxon>
        <taxon>Bacillati</taxon>
        <taxon>Bacillota</taxon>
        <taxon>Clostridia</taxon>
        <taxon>Lachnospirales</taxon>
        <taxon>Lachnospiraceae</taxon>
        <taxon>Mobilitalea</taxon>
    </lineage>
</organism>
<name>A0A8J7GY26_9FIRM</name>
<dbReference type="RefSeq" id="WP_197660484.1">
    <property type="nucleotide sequence ID" value="NZ_JAEAGR010000003.1"/>
</dbReference>
<proteinExistence type="predicted"/>
<sequence length="204" mass="22363">MQDFSLEGIGKINGGEFRTLNVEGVGSCSSGVKAENIYIEGVFNCSGEIEVEHLHCEGVADFTANIRAKRINVQGVVSVRRDAKIEAEEIICEGVIKAGGEISADFINAEGFIQAKEIFGDRIRINSHYHGKRIVNFFKREKSDIKLIEATTIELSDVTVSTVNGRDITIGPYCKIDHLDCNGTLFIDRTATVGNITGNYTMKN</sequence>
<accession>A0A8J7GY26</accession>